<keyword evidence="2" id="KW-1185">Reference proteome</keyword>
<organism evidence="1 2">
    <name type="scientific">Rhodocollybia butyracea</name>
    <dbReference type="NCBI Taxonomy" id="206335"/>
    <lineage>
        <taxon>Eukaryota</taxon>
        <taxon>Fungi</taxon>
        <taxon>Dikarya</taxon>
        <taxon>Basidiomycota</taxon>
        <taxon>Agaricomycotina</taxon>
        <taxon>Agaricomycetes</taxon>
        <taxon>Agaricomycetidae</taxon>
        <taxon>Agaricales</taxon>
        <taxon>Marasmiineae</taxon>
        <taxon>Omphalotaceae</taxon>
        <taxon>Rhodocollybia</taxon>
    </lineage>
</organism>
<accession>A0A9P5PPL3</accession>
<evidence type="ECO:0000313" key="2">
    <source>
        <dbReference type="Proteomes" id="UP000772434"/>
    </source>
</evidence>
<dbReference type="Proteomes" id="UP000772434">
    <property type="component" value="Unassembled WGS sequence"/>
</dbReference>
<sequence length="283" mass="32033">MSNYVSVQRPMSAFSMFSLFLAYICGEIAYQVLDQVAMIEAYANTPLPRHHIRSQIPSSSRRQWVSADSSSSNPLSLLERMCLKCDACDELNSSVLRPNNLVSDEFSSTPPPICGRDSFLRLFDKPASLQIHMYTSPGSKQSFRLYHPPDSKLDSLTKRNPSFLGSGYVTGQGILHPTLFLPHSINRGLRYNLRFTRPWSILSLNVSPATRHARGHESTPSKPRFLIILPPSRTLSLNFLYCLRVFTMEFRDRLKEEAGDVYDSLNDIERSGMMVVVSWCGTE</sequence>
<reference evidence="1" key="1">
    <citation type="submission" date="2020-11" db="EMBL/GenBank/DDBJ databases">
        <authorList>
            <consortium name="DOE Joint Genome Institute"/>
            <person name="Ahrendt S."/>
            <person name="Riley R."/>
            <person name="Andreopoulos W."/>
            <person name="Labutti K."/>
            <person name="Pangilinan J."/>
            <person name="Ruiz-Duenas F.J."/>
            <person name="Barrasa J.M."/>
            <person name="Sanchez-Garcia M."/>
            <person name="Camarero S."/>
            <person name="Miyauchi S."/>
            <person name="Serrano A."/>
            <person name="Linde D."/>
            <person name="Babiker R."/>
            <person name="Drula E."/>
            <person name="Ayuso-Fernandez I."/>
            <person name="Pacheco R."/>
            <person name="Padilla G."/>
            <person name="Ferreira P."/>
            <person name="Barriuso J."/>
            <person name="Kellner H."/>
            <person name="Castanera R."/>
            <person name="Alfaro M."/>
            <person name="Ramirez L."/>
            <person name="Pisabarro A.G."/>
            <person name="Kuo A."/>
            <person name="Tritt A."/>
            <person name="Lipzen A."/>
            <person name="He G."/>
            <person name="Yan M."/>
            <person name="Ng V."/>
            <person name="Cullen D."/>
            <person name="Martin F."/>
            <person name="Rosso M.-N."/>
            <person name="Henrissat B."/>
            <person name="Hibbett D."/>
            <person name="Martinez A.T."/>
            <person name="Grigoriev I.V."/>
        </authorList>
    </citation>
    <scope>NUCLEOTIDE SEQUENCE</scope>
    <source>
        <strain evidence="1">AH 40177</strain>
    </source>
</reference>
<evidence type="ECO:0000313" key="1">
    <source>
        <dbReference type="EMBL" id="KAF9065815.1"/>
    </source>
</evidence>
<protein>
    <submittedName>
        <fullName evidence="1">Uncharacterized protein</fullName>
    </submittedName>
</protein>
<dbReference type="EMBL" id="JADNRY010000097">
    <property type="protein sequence ID" value="KAF9065815.1"/>
    <property type="molecule type" value="Genomic_DNA"/>
</dbReference>
<proteinExistence type="predicted"/>
<gene>
    <name evidence="1" type="ORF">BDP27DRAFT_1424436</name>
</gene>
<comment type="caution">
    <text evidence="1">The sequence shown here is derived from an EMBL/GenBank/DDBJ whole genome shotgun (WGS) entry which is preliminary data.</text>
</comment>
<dbReference type="AlphaFoldDB" id="A0A9P5PPL3"/>
<name>A0A9P5PPL3_9AGAR</name>